<reference evidence="6 7" key="1">
    <citation type="submission" date="2022-01" db="EMBL/GenBank/DDBJ databases">
        <title>Alkalihalobacillus sp. EGI L200015, a novel bacterium isolated from a salt lake sediment.</title>
        <authorList>
            <person name="Gao L."/>
            <person name="Fang B.-Z."/>
            <person name="Li W.-J."/>
        </authorList>
    </citation>
    <scope>NUCLEOTIDE SEQUENCE [LARGE SCALE GENOMIC DNA]</scope>
    <source>
        <strain evidence="6 7">KCTC 12718</strain>
    </source>
</reference>
<keyword evidence="4" id="KW-0690">Ribosome biogenesis</keyword>
<feature type="domain" description="RNase III" evidence="5">
    <location>
        <begin position="4"/>
        <end position="136"/>
    </location>
</feature>
<comment type="subcellular location">
    <subcellularLocation>
        <location evidence="4">Cytoplasm</location>
    </subcellularLocation>
</comment>
<dbReference type="SUPFAM" id="SSF69065">
    <property type="entry name" value="RNase III domain-like"/>
    <property type="match status" value="1"/>
</dbReference>
<keyword evidence="7" id="KW-1185">Reference proteome</keyword>
<keyword evidence="4" id="KW-0694">RNA-binding</keyword>
<organism evidence="6 7">
    <name type="scientific">Pseudalkalibacillus berkeleyi</name>
    <dbReference type="NCBI Taxonomy" id="1069813"/>
    <lineage>
        <taxon>Bacteria</taxon>
        <taxon>Bacillati</taxon>
        <taxon>Bacillota</taxon>
        <taxon>Bacilli</taxon>
        <taxon>Bacillales</taxon>
        <taxon>Fictibacillaceae</taxon>
        <taxon>Pseudalkalibacillus</taxon>
    </lineage>
</organism>
<keyword evidence="3 4" id="KW-0378">Hydrolase</keyword>
<sequence length="141" mass="15954">MNDPYIQNVSNPKLLKSTALAYIGDAVYEVYIRSYLLGRGEVKPHQLHKQATRYVSAKAQANAIHSLLESQELSEEEQGVVRRGRNSKMGTVPKNTDIQTYRYGTAFEALLGFLYLSKQHDRLDVLIEKSIEIIEQIEGGK</sequence>
<evidence type="ECO:0000313" key="7">
    <source>
        <dbReference type="Proteomes" id="UP001649381"/>
    </source>
</evidence>
<feature type="active site" evidence="4">
    <location>
        <position position="25"/>
    </location>
</feature>
<gene>
    <name evidence="4" type="primary">mrnC</name>
    <name evidence="6" type="ORF">L2716_17385</name>
</gene>
<keyword evidence="4" id="KW-0460">Magnesium</keyword>
<dbReference type="PANTHER" id="PTHR34276">
    <property type="entry name" value="MINI-RIBONUCLEASE 3"/>
    <property type="match status" value="1"/>
</dbReference>
<dbReference type="InterPro" id="IPR036389">
    <property type="entry name" value="RNase_III_sf"/>
</dbReference>
<evidence type="ECO:0000256" key="2">
    <source>
        <dbReference type="ARBA" id="ARBA00022759"/>
    </source>
</evidence>
<dbReference type="RefSeq" id="WP_236338620.1">
    <property type="nucleotide sequence ID" value="NZ_JAKIJS010000004.1"/>
</dbReference>
<keyword evidence="4" id="KW-0699">rRNA-binding</keyword>
<dbReference type="PANTHER" id="PTHR34276:SF1">
    <property type="entry name" value="MINI-RIBONUCLEASE 3"/>
    <property type="match status" value="1"/>
</dbReference>
<keyword evidence="4" id="KW-0698">rRNA processing</keyword>
<accession>A0ABS9H3N0</accession>
<dbReference type="EMBL" id="JAKIJS010000004">
    <property type="protein sequence ID" value="MCF6139494.1"/>
    <property type="molecule type" value="Genomic_DNA"/>
</dbReference>
<dbReference type="PIRSF" id="PIRSF005520">
    <property type="entry name" value="UCP005520"/>
    <property type="match status" value="1"/>
</dbReference>
<evidence type="ECO:0000259" key="5">
    <source>
        <dbReference type="SMART" id="SM00535"/>
    </source>
</evidence>
<dbReference type="Gene3D" id="1.10.1520.10">
    <property type="entry name" value="Ribonuclease III domain"/>
    <property type="match status" value="1"/>
</dbReference>
<comment type="similarity">
    <text evidence="4">Belongs to the MrnC RNase family.</text>
</comment>
<evidence type="ECO:0000256" key="4">
    <source>
        <dbReference type="HAMAP-Rule" id="MF_01468"/>
    </source>
</evidence>
<evidence type="ECO:0000256" key="3">
    <source>
        <dbReference type="ARBA" id="ARBA00022801"/>
    </source>
</evidence>
<keyword evidence="2 4" id="KW-0255">Endonuclease</keyword>
<dbReference type="SMART" id="SM00535">
    <property type="entry name" value="RIBOc"/>
    <property type="match status" value="1"/>
</dbReference>
<dbReference type="Proteomes" id="UP001649381">
    <property type="component" value="Unassembled WGS sequence"/>
</dbReference>
<dbReference type="Pfam" id="PF00636">
    <property type="entry name" value="Ribonuclease_3"/>
    <property type="match status" value="1"/>
</dbReference>
<evidence type="ECO:0000256" key="1">
    <source>
        <dbReference type="ARBA" id="ARBA00022722"/>
    </source>
</evidence>
<comment type="function">
    <text evidence="4">Involved in correct processing of both the 5' and 3' ends of 23S rRNA precursor. Processes 30S rRNA precursor transcript even in absence of ribonuclease 3 (Rnc); Rnc processes 30S rRNA into smaller rRNA precursors.</text>
</comment>
<dbReference type="InterPro" id="IPR008226">
    <property type="entry name" value="Mini3_fam"/>
</dbReference>
<evidence type="ECO:0000313" key="6">
    <source>
        <dbReference type="EMBL" id="MCF6139494.1"/>
    </source>
</evidence>
<comment type="caution">
    <text evidence="6">The sequence shown here is derived from an EMBL/GenBank/DDBJ whole genome shotgun (WGS) entry which is preliminary data.</text>
</comment>
<dbReference type="HAMAP" id="MF_01468">
    <property type="entry name" value="RNase_Mini_III"/>
    <property type="match status" value="1"/>
</dbReference>
<dbReference type="EC" id="3.1.26.-" evidence="4"/>
<proteinExistence type="inferred from homology"/>
<comment type="subunit">
    <text evidence="4">Homodimer.</text>
</comment>
<dbReference type="InterPro" id="IPR000999">
    <property type="entry name" value="RNase_III_dom"/>
</dbReference>
<keyword evidence="1 4" id="KW-0540">Nuclease</keyword>
<protein>
    <recommendedName>
        <fullName evidence="4">Mini-ribonuclease 3</fullName>
        <shortName evidence="4">Mini-3</shortName>
        <shortName evidence="4">Mini-RNase 3</shortName>
        <ecNumber evidence="4">3.1.26.-</ecNumber>
    </recommendedName>
    <alternativeName>
        <fullName evidence="4">Mini-RNase III</fullName>
        <shortName evidence="4">Mini-III</shortName>
    </alternativeName>
</protein>
<name>A0ABS9H3N0_9BACL</name>
<keyword evidence="4" id="KW-0963">Cytoplasm</keyword>
<comment type="cofactor">
    <cofactor evidence="4">
        <name>Mg(2+)</name>
        <dbReference type="ChEBI" id="CHEBI:18420"/>
    </cofactor>
</comment>